<dbReference type="InterPro" id="IPR036653">
    <property type="entry name" value="CinA-like_C"/>
</dbReference>
<dbReference type="SUPFAM" id="SSF142433">
    <property type="entry name" value="CinA-like"/>
    <property type="match status" value="1"/>
</dbReference>
<protein>
    <recommendedName>
        <fullName evidence="1">CinA C-terminal domain-containing protein</fullName>
    </recommendedName>
</protein>
<dbReference type="InterPro" id="IPR008136">
    <property type="entry name" value="CinA_C"/>
</dbReference>
<evidence type="ECO:0000313" key="3">
    <source>
        <dbReference type="Proteomes" id="UP001500642"/>
    </source>
</evidence>
<comment type="caution">
    <text evidence="2">The sequence shown here is derived from an EMBL/GenBank/DDBJ whole genome shotgun (WGS) entry which is preliminary data.</text>
</comment>
<dbReference type="Gene3D" id="3.90.950.20">
    <property type="entry name" value="CinA-like"/>
    <property type="match status" value="1"/>
</dbReference>
<proteinExistence type="predicted"/>
<dbReference type="EMBL" id="BAABGL010000012">
    <property type="protein sequence ID" value="GAA4391237.1"/>
    <property type="molecule type" value="Genomic_DNA"/>
</dbReference>
<evidence type="ECO:0000259" key="1">
    <source>
        <dbReference type="Pfam" id="PF02464"/>
    </source>
</evidence>
<gene>
    <name evidence="2" type="ORF">GCM10023167_18420</name>
</gene>
<feature type="domain" description="CinA C-terminal" evidence="1">
    <location>
        <begin position="2"/>
        <end position="144"/>
    </location>
</feature>
<name>A0ABP8JIC6_9MICO</name>
<accession>A0ABP8JIC6</accession>
<reference evidence="3" key="1">
    <citation type="journal article" date="2019" name="Int. J. Syst. Evol. Microbiol.">
        <title>The Global Catalogue of Microorganisms (GCM) 10K type strain sequencing project: providing services to taxonomists for standard genome sequencing and annotation.</title>
        <authorList>
            <consortium name="The Broad Institute Genomics Platform"/>
            <consortium name="The Broad Institute Genome Sequencing Center for Infectious Disease"/>
            <person name="Wu L."/>
            <person name="Ma J."/>
        </authorList>
    </citation>
    <scope>NUCLEOTIDE SEQUENCE [LARGE SCALE GENOMIC DNA]</scope>
    <source>
        <strain evidence="3">JCM 17808</strain>
    </source>
</reference>
<dbReference type="Pfam" id="PF02464">
    <property type="entry name" value="CinA"/>
    <property type="match status" value="1"/>
</dbReference>
<evidence type="ECO:0000313" key="2">
    <source>
        <dbReference type="EMBL" id="GAA4391237.1"/>
    </source>
</evidence>
<dbReference type="NCBIfam" id="TIGR00199">
    <property type="entry name" value="PncC_domain"/>
    <property type="match status" value="1"/>
</dbReference>
<dbReference type="Proteomes" id="UP001500642">
    <property type="component" value="Unassembled WGS sequence"/>
</dbReference>
<sequence>MEVAELARTHDFTVAAAESLTGGKIAVQFSAAPDSSAWFAGAVVSYQSAVKHRALGVPEGPVISEDAAIAMASGAARLLGADAVVAVTGSGGPGEQEGNPPGTAWLAAAVRGQVRTALHHFEGDPVEVLARTQVAALRLLHRTMHDTLHDIDARGDQR</sequence>
<organism evidence="2 3">
    <name type="scientific">Brevibacterium pityocampae</name>
    <dbReference type="NCBI Taxonomy" id="506594"/>
    <lineage>
        <taxon>Bacteria</taxon>
        <taxon>Bacillati</taxon>
        <taxon>Actinomycetota</taxon>
        <taxon>Actinomycetes</taxon>
        <taxon>Micrococcales</taxon>
        <taxon>Brevibacteriaceae</taxon>
        <taxon>Brevibacterium</taxon>
    </lineage>
</organism>
<keyword evidence="3" id="KW-1185">Reference proteome</keyword>